<comment type="caution">
    <text evidence="3">The sequence shown here is derived from an EMBL/GenBank/DDBJ whole genome shotgun (WGS) entry which is preliminary data.</text>
</comment>
<accession>A0A2Z6RJ16</accession>
<dbReference type="SMART" id="SM00875">
    <property type="entry name" value="BACK"/>
    <property type="match status" value="1"/>
</dbReference>
<dbReference type="PANTHER" id="PTHR45774">
    <property type="entry name" value="BTB/POZ DOMAIN-CONTAINING"/>
    <property type="match status" value="1"/>
</dbReference>
<evidence type="ECO:0000313" key="3">
    <source>
        <dbReference type="EMBL" id="GBB98064.1"/>
    </source>
</evidence>
<dbReference type="OrthoDB" id="6359816at2759"/>
<dbReference type="InterPro" id="IPR006571">
    <property type="entry name" value="TLDc_dom"/>
</dbReference>
<reference evidence="4" key="2">
    <citation type="submission" date="2019-10" db="EMBL/GenBank/DDBJ databases">
        <title>Conservation and host-specific expression of non-tandemly repeated heterogenous ribosome RNA gene in arbuscular mycorrhizal fungi.</title>
        <authorList>
            <person name="Maeda T."/>
            <person name="Kobayashi Y."/>
            <person name="Nakagawa T."/>
            <person name="Ezawa T."/>
            <person name="Yamaguchi K."/>
            <person name="Bino T."/>
            <person name="Nishimoto Y."/>
            <person name="Shigenobu S."/>
            <person name="Kawaguchi M."/>
        </authorList>
    </citation>
    <scope>NUCLEOTIDE SEQUENCE</scope>
    <source>
        <strain evidence="4">HR1</strain>
    </source>
</reference>
<dbReference type="SMART" id="SM00225">
    <property type="entry name" value="BTB"/>
    <property type="match status" value="1"/>
</dbReference>
<reference evidence="3 5" key="1">
    <citation type="submission" date="2017-11" db="EMBL/GenBank/DDBJ databases">
        <title>The genome of Rhizophagus clarus HR1 reveals common genetic basis of auxotrophy among arbuscular mycorrhizal fungi.</title>
        <authorList>
            <person name="Kobayashi Y."/>
        </authorList>
    </citation>
    <scope>NUCLEOTIDE SEQUENCE [LARGE SCALE GENOMIC DNA]</scope>
    <source>
        <strain evidence="3 5">HR1</strain>
    </source>
</reference>
<dbReference type="InterPro" id="IPR011333">
    <property type="entry name" value="SKP1/BTB/POZ_sf"/>
</dbReference>
<dbReference type="Proteomes" id="UP000615446">
    <property type="component" value="Unassembled WGS sequence"/>
</dbReference>
<sequence>MTSFFYSNLSKDFSLILNDADDYNVIIKVGENENTKEFHAHSVVLRARSPYFKGALSSCWITKKNDMIMFNKKNIKPNIFDIILRYIYVGELDFTEESCENIFELLIASDELLIEELFNYVQIYLIEKKFEWIQKNLYFVLNVAFKLTNCKRLQDVILETICKDPHSFITSNEFLSLDKDIIYKVLERDDLQIKEVVAWEHLIKWGIEQISDLEDEKRDIDKWNNEDYEELKEILNQFIPLIRFVEITFDDFNNKIKPYKDIIPNQIYEEIEEFYNKGTFPKTTTLPPRIGLFDSKIIKPELLKIIIKWITKEDFWISRYRFNLIYRASIDELSIESFKNKCKGQMEGLVLIKVKDSNKIFGGYSSVGFHSIGGNVPSLNYYGTTSLYYYSSDSFIFSFENNEDTQNMKISRVLNYDKAIYDYNGTGFDFGFNSLYLSNDLGLKAYNYDQNYENNLNTDVVYDIEEIETFIITRQ</sequence>
<dbReference type="AlphaFoldDB" id="A0A2Z6RJ16"/>
<dbReference type="Gene3D" id="3.30.710.10">
    <property type="entry name" value="Potassium Channel Kv1.1, Chain A"/>
    <property type="match status" value="1"/>
</dbReference>
<dbReference type="EMBL" id="BLAL01000058">
    <property type="protein sequence ID" value="GES81820.1"/>
    <property type="molecule type" value="Genomic_DNA"/>
</dbReference>
<dbReference type="SUPFAM" id="SSF54695">
    <property type="entry name" value="POZ domain"/>
    <property type="match status" value="1"/>
</dbReference>
<evidence type="ECO:0008006" key="6">
    <source>
        <dbReference type="Google" id="ProtNLM"/>
    </source>
</evidence>
<feature type="domain" description="TLDc" evidence="2">
    <location>
        <begin position="296"/>
        <end position="473"/>
    </location>
</feature>
<evidence type="ECO:0000313" key="5">
    <source>
        <dbReference type="Proteomes" id="UP000247702"/>
    </source>
</evidence>
<dbReference type="EMBL" id="BEXD01002369">
    <property type="protein sequence ID" value="GBB98064.1"/>
    <property type="molecule type" value="Genomic_DNA"/>
</dbReference>
<proteinExistence type="predicted"/>
<dbReference type="Gene3D" id="1.25.40.420">
    <property type="match status" value="1"/>
</dbReference>
<dbReference type="CDD" id="cd18186">
    <property type="entry name" value="BTB_POZ_ZBTB_KLHL-like"/>
    <property type="match status" value="1"/>
</dbReference>
<dbReference type="InterPro" id="IPR011705">
    <property type="entry name" value="BACK"/>
</dbReference>
<dbReference type="Pfam" id="PF07707">
    <property type="entry name" value="BACK"/>
    <property type="match status" value="1"/>
</dbReference>
<keyword evidence="5" id="KW-1185">Reference proteome</keyword>
<dbReference type="Proteomes" id="UP000247702">
    <property type="component" value="Unassembled WGS sequence"/>
</dbReference>
<dbReference type="Pfam" id="PF07534">
    <property type="entry name" value="TLD"/>
    <property type="match status" value="1"/>
</dbReference>
<dbReference type="Pfam" id="PF00651">
    <property type="entry name" value="BTB"/>
    <property type="match status" value="1"/>
</dbReference>
<evidence type="ECO:0000259" key="2">
    <source>
        <dbReference type="PROSITE" id="PS51886"/>
    </source>
</evidence>
<organism evidence="3 5">
    <name type="scientific">Rhizophagus clarus</name>
    <dbReference type="NCBI Taxonomy" id="94130"/>
    <lineage>
        <taxon>Eukaryota</taxon>
        <taxon>Fungi</taxon>
        <taxon>Fungi incertae sedis</taxon>
        <taxon>Mucoromycota</taxon>
        <taxon>Glomeromycotina</taxon>
        <taxon>Glomeromycetes</taxon>
        <taxon>Glomerales</taxon>
        <taxon>Glomeraceae</taxon>
        <taxon>Rhizophagus</taxon>
    </lineage>
</organism>
<dbReference type="PROSITE" id="PS50097">
    <property type="entry name" value="BTB"/>
    <property type="match status" value="1"/>
</dbReference>
<evidence type="ECO:0000259" key="1">
    <source>
        <dbReference type="PROSITE" id="PS50097"/>
    </source>
</evidence>
<name>A0A2Z6RJ16_9GLOM</name>
<feature type="domain" description="BTB" evidence="1">
    <location>
        <begin position="23"/>
        <end position="96"/>
    </location>
</feature>
<dbReference type="PROSITE" id="PS51886">
    <property type="entry name" value="TLDC"/>
    <property type="match status" value="1"/>
</dbReference>
<dbReference type="PANTHER" id="PTHR45774:SF3">
    <property type="entry name" value="BTB (POZ) DOMAIN-CONTAINING 2B-RELATED"/>
    <property type="match status" value="1"/>
</dbReference>
<protein>
    <recommendedName>
        <fullName evidence="6">BTB domain-containing protein</fullName>
    </recommendedName>
</protein>
<dbReference type="InterPro" id="IPR000210">
    <property type="entry name" value="BTB/POZ_dom"/>
</dbReference>
<evidence type="ECO:0000313" key="4">
    <source>
        <dbReference type="EMBL" id="GES81820.1"/>
    </source>
</evidence>
<gene>
    <name evidence="4" type="ORF">RCL2_000906100</name>
    <name evidence="3" type="ORF">RclHR1_03130005</name>
</gene>